<dbReference type="Proteomes" id="UP000028863">
    <property type="component" value="Unassembled WGS sequence"/>
</dbReference>
<keyword evidence="3" id="KW-1185">Reference proteome</keyword>
<dbReference type="Gene3D" id="3.10.450.50">
    <property type="match status" value="1"/>
</dbReference>
<evidence type="ECO:0000313" key="4">
    <source>
        <dbReference type="Proteomes" id="UP000052946"/>
    </source>
</evidence>
<dbReference type="RefSeq" id="WP_036576958.1">
    <property type="nucleotide sequence ID" value="NZ_BBXV01000020.1"/>
</dbReference>
<evidence type="ECO:0000313" key="3">
    <source>
        <dbReference type="Proteomes" id="UP000028863"/>
    </source>
</evidence>
<reference evidence="1 3" key="2">
    <citation type="submission" date="2014-03" db="EMBL/GenBank/DDBJ databases">
        <authorList>
            <person name="Urmite Genomes U."/>
        </authorList>
    </citation>
    <scope>NUCLEOTIDE SEQUENCE [LARGE SCALE GENOMIC DNA]</scope>
    <source>
        <strain evidence="1 3">S1</strain>
    </source>
</reference>
<dbReference type="SUPFAM" id="SSF54427">
    <property type="entry name" value="NTF2-like"/>
    <property type="match status" value="1"/>
</dbReference>
<evidence type="ECO:0000313" key="2">
    <source>
        <dbReference type="EMBL" id="GAQ17753.1"/>
    </source>
</evidence>
<dbReference type="InterPro" id="IPR032710">
    <property type="entry name" value="NTF2-like_dom_sf"/>
</dbReference>
<reference evidence="2 4" key="4">
    <citation type="journal article" date="2016" name="Genome Announc.">
        <title>Draft Genome Sequence of Oceanobacillus picturae Heshi-B3, Isolated from Fermented Rice Bran in a Traditional Japanese Seafood Dish.</title>
        <authorList>
            <person name="Akuzawa S."/>
            <person name="Nagaoka J."/>
            <person name="Kanekatsu M."/>
            <person name="Kanesaki Y."/>
            <person name="Suzuki T."/>
        </authorList>
    </citation>
    <scope>NUCLEOTIDE SEQUENCE [LARGE SCALE GENOMIC DNA]</scope>
    <source>
        <strain evidence="2 4">Heshi-B3</strain>
    </source>
</reference>
<dbReference type="OrthoDB" id="2454203at2"/>
<gene>
    <name evidence="1" type="ORF">BN988_02419</name>
    <name evidence="2" type="ORF">OPHB3_1678</name>
</gene>
<reference evidence="4" key="3">
    <citation type="submission" date="2015-07" db="EMBL/GenBank/DDBJ databases">
        <title>Draft Genome Sequence of Oceanobacillus picturae Heshi-B3 that Was Isolated from Fermented Rice Bran with Aging Salted Mackerel, Which Was Named Heshiko as Traditional Fermented Seafood in Japan.</title>
        <authorList>
            <person name="Akuzawa S."/>
            <person name="Nakagawa J."/>
            <person name="Kanekatsu T."/>
            <person name="Kanesaki Y."/>
            <person name="Suzuki T."/>
        </authorList>
    </citation>
    <scope>NUCLEOTIDE SEQUENCE [LARGE SCALE GENOMIC DNA]</scope>
    <source>
        <strain evidence="4">Heshi-B3</strain>
    </source>
</reference>
<proteinExistence type="predicted"/>
<protein>
    <submittedName>
        <fullName evidence="2">Pyridine nucleotide-disulfide oxidoreductase</fullName>
    </submittedName>
</protein>
<accession>W9AMJ8</accession>
<organism evidence="1 3">
    <name type="scientific">Oceanobacillus picturae</name>
    <dbReference type="NCBI Taxonomy" id="171693"/>
    <lineage>
        <taxon>Bacteria</taxon>
        <taxon>Bacillati</taxon>
        <taxon>Bacillota</taxon>
        <taxon>Bacilli</taxon>
        <taxon>Bacillales</taxon>
        <taxon>Bacillaceae</taxon>
        <taxon>Oceanobacillus</taxon>
    </lineage>
</organism>
<dbReference type="EMBL" id="CCAX010000002">
    <property type="protein sequence ID" value="CDO03886.1"/>
    <property type="molecule type" value="Genomic_DNA"/>
</dbReference>
<dbReference type="EMBL" id="BBXV01000020">
    <property type="protein sequence ID" value="GAQ17753.1"/>
    <property type="molecule type" value="Genomic_DNA"/>
</dbReference>
<sequence length="133" mass="15879">MEETLLDDFKEFLEEYRTSWNSVNPERMSAHQSKDLEVRWANPEAIVSDWGDEEAKQGWNEAYKQYQGRNPEWLFEDVLIEINKQKEGVAVFWVGFKVDGKMTNAKLLFIETFRKENSKWKKIREYVENSFAS</sequence>
<name>W9AMJ8_9BACI</name>
<dbReference type="eggNOG" id="ENOG50335Q3">
    <property type="taxonomic scope" value="Bacteria"/>
</dbReference>
<reference evidence="1 3" key="1">
    <citation type="submission" date="2014-03" db="EMBL/GenBank/DDBJ databases">
        <title>Draft genome sequencing of Oceanobacillus picturae strain S1 isolated from human gut.</title>
        <authorList>
            <person name="Croce O."/>
            <person name="Lagier J.C."/>
            <person name="Raoult D."/>
        </authorList>
    </citation>
    <scope>NUCLEOTIDE SEQUENCE [LARGE SCALE GENOMIC DNA]</scope>
    <source>
        <strain evidence="1 3">S1</strain>
    </source>
</reference>
<evidence type="ECO:0000313" key="1">
    <source>
        <dbReference type="EMBL" id="CDO03886.1"/>
    </source>
</evidence>
<comment type="caution">
    <text evidence="1">The sequence shown here is derived from an EMBL/GenBank/DDBJ whole genome shotgun (WGS) entry which is preliminary data.</text>
</comment>
<dbReference type="AlphaFoldDB" id="W9AMJ8"/>
<dbReference type="Proteomes" id="UP000052946">
    <property type="component" value="Unassembled WGS sequence"/>
</dbReference>